<gene>
    <name evidence="8" type="ordered locus">Acear_1495</name>
</gene>
<dbReference type="InterPro" id="IPR004839">
    <property type="entry name" value="Aminotransferase_I/II_large"/>
</dbReference>
<dbReference type="SUPFAM" id="SSF53383">
    <property type="entry name" value="PLP-dependent transferases"/>
    <property type="match status" value="1"/>
</dbReference>
<organism evidence="8 9">
    <name type="scientific">Acetohalobium arabaticum (strain ATCC 49924 / DSM 5501 / Z-7288)</name>
    <dbReference type="NCBI Taxonomy" id="574087"/>
    <lineage>
        <taxon>Bacteria</taxon>
        <taxon>Bacillati</taxon>
        <taxon>Bacillota</taxon>
        <taxon>Clostridia</taxon>
        <taxon>Halanaerobiales</taxon>
        <taxon>Halobacteroidaceae</taxon>
        <taxon>Acetohalobium</taxon>
    </lineage>
</organism>
<name>D9QR63_ACEAZ</name>
<dbReference type="GO" id="GO:0006520">
    <property type="term" value="P:amino acid metabolic process"/>
    <property type="evidence" value="ECO:0007669"/>
    <property type="project" value="InterPro"/>
</dbReference>
<dbReference type="GO" id="GO:0008483">
    <property type="term" value="F:transaminase activity"/>
    <property type="evidence" value="ECO:0007669"/>
    <property type="project" value="UniProtKB-KW"/>
</dbReference>
<dbReference type="KEGG" id="aar:Acear_1495"/>
<comment type="similarity">
    <text evidence="2 6">Belongs to the class-I pyridoxal-phosphate-dependent aminotransferase family.</text>
</comment>
<dbReference type="Gene3D" id="3.40.640.10">
    <property type="entry name" value="Type I PLP-dependent aspartate aminotransferase-like (Major domain)"/>
    <property type="match status" value="1"/>
</dbReference>
<dbReference type="STRING" id="574087.Acear_1495"/>
<dbReference type="EMBL" id="CP002105">
    <property type="protein sequence ID" value="ADL13004.1"/>
    <property type="molecule type" value="Genomic_DNA"/>
</dbReference>
<dbReference type="Pfam" id="PF00155">
    <property type="entry name" value="Aminotran_1_2"/>
    <property type="match status" value="1"/>
</dbReference>
<dbReference type="eggNOG" id="COG0436">
    <property type="taxonomic scope" value="Bacteria"/>
</dbReference>
<evidence type="ECO:0000256" key="4">
    <source>
        <dbReference type="ARBA" id="ARBA00022679"/>
    </source>
</evidence>
<dbReference type="CDD" id="cd00609">
    <property type="entry name" value="AAT_like"/>
    <property type="match status" value="1"/>
</dbReference>
<evidence type="ECO:0000256" key="3">
    <source>
        <dbReference type="ARBA" id="ARBA00022576"/>
    </source>
</evidence>
<sequence>MKREVLAEEYLDQEQTIIAEIGALAQQYDDIINLSLGDPDYPTNSQVTEAAFQDAQEGYTRYTAAVGDPELRREIIKYNQKEFGYEVDLSQVMVTVGACHGMFLALESILDEGDEVIVPAPYFTPYLEQIRLAGGKPVILETTEDEGFQINAESLQALVTDKTKAVIINTPNNPTGVCFSEEVLTDLEEVVIEEDLIIFADEVYGALSFKHDFVPLATRDRLQDRTITVASFSKDYAMTGWRVGYVIAPDFVIDSMQRVNEGICYAAPSISQRAALHALRLHKEIQPLMVDEYKKRVNYAYQRIKTISNMSVLPPEATFYLFVNIKDTGLSSAEVSKKMLEEARVLAIPGTAFGECGEGYIRIACTVDKDKLKSAFDRLAEMKIFNQ</sequence>
<feature type="domain" description="Aminotransferase class I/classII large" evidence="7">
    <location>
        <begin position="30"/>
        <end position="379"/>
    </location>
</feature>
<dbReference type="OrthoDB" id="9802328at2"/>
<evidence type="ECO:0000313" key="9">
    <source>
        <dbReference type="Proteomes" id="UP000001661"/>
    </source>
</evidence>
<proteinExistence type="inferred from homology"/>
<keyword evidence="5" id="KW-0663">Pyridoxal phosphate</keyword>
<comment type="cofactor">
    <cofactor evidence="1 6">
        <name>pyridoxal 5'-phosphate</name>
        <dbReference type="ChEBI" id="CHEBI:597326"/>
    </cofactor>
</comment>
<keyword evidence="4 6" id="KW-0808">Transferase</keyword>
<protein>
    <recommendedName>
        <fullName evidence="6">Aminotransferase</fullName>
        <ecNumber evidence="6">2.6.1.-</ecNumber>
    </recommendedName>
</protein>
<dbReference type="InterPro" id="IPR015424">
    <property type="entry name" value="PyrdxlP-dep_Trfase"/>
</dbReference>
<keyword evidence="3 6" id="KW-0032">Aminotransferase</keyword>
<dbReference type="InterPro" id="IPR050596">
    <property type="entry name" value="AspAT/PAT-like"/>
</dbReference>
<dbReference type="InterPro" id="IPR004838">
    <property type="entry name" value="NHTrfase_class1_PyrdxlP-BS"/>
</dbReference>
<dbReference type="EC" id="2.6.1.-" evidence="6"/>
<evidence type="ECO:0000256" key="5">
    <source>
        <dbReference type="ARBA" id="ARBA00022898"/>
    </source>
</evidence>
<dbReference type="InterPro" id="IPR015422">
    <property type="entry name" value="PyrdxlP-dep_Trfase_small"/>
</dbReference>
<dbReference type="RefSeq" id="WP_013278449.1">
    <property type="nucleotide sequence ID" value="NC_014378.1"/>
</dbReference>
<keyword evidence="9" id="KW-1185">Reference proteome</keyword>
<dbReference type="PANTHER" id="PTHR46383">
    <property type="entry name" value="ASPARTATE AMINOTRANSFERASE"/>
    <property type="match status" value="1"/>
</dbReference>
<dbReference type="HOGENOM" id="CLU_017584_4_3_9"/>
<evidence type="ECO:0000256" key="6">
    <source>
        <dbReference type="RuleBase" id="RU000481"/>
    </source>
</evidence>
<dbReference type="FunFam" id="3.40.640.10:FF:000033">
    <property type="entry name" value="Aspartate aminotransferase"/>
    <property type="match status" value="1"/>
</dbReference>
<dbReference type="Gene3D" id="3.90.1150.10">
    <property type="entry name" value="Aspartate Aminotransferase, domain 1"/>
    <property type="match status" value="1"/>
</dbReference>
<dbReference type="NCBIfam" id="NF004975">
    <property type="entry name" value="PRK06348.1"/>
    <property type="match status" value="1"/>
</dbReference>
<evidence type="ECO:0000259" key="7">
    <source>
        <dbReference type="Pfam" id="PF00155"/>
    </source>
</evidence>
<evidence type="ECO:0000313" key="8">
    <source>
        <dbReference type="EMBL" id="ADL13004.1"/>
    </source>
</evidence>
<dbReference type="GO" id="GO:0030170">
    <property type="term" value="F:pyridoxal phosphate binding"/>
    <property type="evidence" value="ECO:0007669"/>
    <property type="project" value="InterPro"/>
</dbReference>
<evidence type="ECO:0000256" key="2">
    <source>
        <dbReference type="ARBA" id="ARBA00007441"/>
    </source>
</evidence>
<dbReference type="PROSITE" id="PS00105">
    <property type="entry name" value="AA_TRANSFER_CLASS_1"/>
    <property type="match status" value="1"/>
</dbReference>
<dbReference type="AlphaFoldDB" id="D9QR63"/>
<dbReference type="InterPro" id="IPR015421">
    <property type="entry name" value="PyrdxlP-dep_Trfase_major"/>
</dbReference>
<dbReference type="PANTHER" id="PTHR46383:SF1">
    <property type="entry name" value="ASPARTATE AMINOTRANSFERASE"/>
    <property type="match status" value="1"/>
</dbReference>
<reference evidence="8 9" key="1">
    <citation type="journal article" date="2010" name="Stand. Genomic Sci.">
        <title>Complete genome sequence of Acetohalobium arabaticum type strain (Z-7288).</title>
        <authorList>
            <person name="Sikorski J."/>
            <person name="Lapidus A."/>
            <person name="Chertkov O."/>
            <person name="Lucas S."/>
            <person name="Copeland A."/>
            <person name="Glavina Del Rio T."/>
            <person name="Nolan M."/>
            <person name="Tice H."/>
            <person name="Cheng J.F."/>
            <person name="Han C."/>
            <person name="Brambilla E."/>
            <person name="Pitluck S."/>
            <person name="Liolios K."/>
            <person name="Ivanova N."/>
            <person name="Mavromatis K."/>
            <person name="Mikhailova N."/>
            <person name="Pati A."/>
            <person name="Bruce D."/>
            <person name="Detter C."/>
            <person name="Tapia R."/>
            <person name="Goodwin L."/>
            <person name="Chen A."/>
            <person name="Palaniappan K."/>
            <person name="Land M."/>
            <person name="Hauser L."/>
            <person name="Chang Y.J."/>
            <person name="Jeffries C.D."/>
            <person name="Rohde M."/>
            <person name="Goker M."/>
            <person name="Spring S."/>
            <person name="Woyke T."/>
            <person name="Bristow J."/>
            <person name="Eisen J.A."/>
            <person name="Markowitz V."/>
            <person name="Hugenholtz P."/>
            <person name="Kyrpides N.C."/>
            <person name="Klenk H.P."/>
        </authorList>
    </citation>
    <scope>NUCLEOTIDE SEQUENCE [LARGE SCALE GENOMIC DNA]</scope>
    <source>
        <strain evidence="9">ATCC 49924 / DSM 5501 / Z-7288</strain>
    </source>
</reference>
<evidence type="ECO:0000256" key="1">
    <source>
        <dbReference type="ARBA" id="ARBA00001933"/>
    </source>
</evidence>
<dbReference type="Proteomes" id="UP000001661">
    <property type="component" value="Chromosome"/>
</dbReference>
<accession>D9QR63</accession>